<evidence type="ECO:0000256" key="4">
    <source>
        <dbReference type="ARBA" id="ARBA00022777"/>
    </source>
</evidence>
<feature type="region of interest" description="Disordered" evidence="6">
    <location>
        <begin position="85"/>
        <end position="111"/>
    </location>
</feature>
<dbReference type="Gene3D" id="1.10.510.10">
    <property type="entry name" value="Transferase(Phosphotransferase) domain 1"/>
    <property type="match status" value="1"/>
</dbReference>
<keyword evidence="2 9" id="KW-0808">Transferase</keyword>
<gene>
    <name evidence="9" type="ORF">TGDOM2_252360</name>
</gene>
<keyword evidence="7" id="KW-0732">Signal</keyword>
<feature type="chain" id="PRO_5001807951" description="non-specific serine/threonine protein kinase" evidence="7">
    <location>
        <begin position="22"/>
        <end position="535"/>
    </location>
</feature>
<organism evidence="9 10">
    <name type="scientific">Toxoplasma gondii GAB2-2007-GAL-DOM2</name>
    <dbReference type="NCBI Taxonomy" id="1130820"/>
    <lineage>
        <taxon>Eukaryota</taxon>
        <taxon>Sar</taxon>
        <taxon>Alveolata</taxon>
        <taxon>Apicomplexa</taxon>
        <taxon>Conoidasida</taxon>
        <taxon>Coccidia</taxon>
        <taxon>Eucoccidiorida</taxon>
        <taxon>Eimeriorina</taxon>
        <taxon>Sarcocystidae</taxon>
        <taxon>Toxoplasma</taxon>
    </lineage>
</organism>
<keyword evidence="4 9" id="KW-0418">Kinase</keyword>
<dbReference type="Pfam" id="PF14531">
    <property type="entry name" value="Kinase-like"/>
    <property type="match status" value="1"/>
</dbReference>
<comment type="caution">
    <text evidence="9">The sequence shown here is derived from an EMBL/GenBank/DDBJ whole genome shotgun (WGS) entry which is preliminary data.</text>
</comment>
<dbReference type="GO" id="GO:0005524">
    <property type="term" value="F:ATP binding"/>
    <property type="evidence" value="ECO:0007669"/>
    <property type="project" value="UniProtKB-KW"/>
</dbReference>
<dbReference type="Proteomes" id="UP000028837">
    <property type="component" value="Unassembled WGS sequence"/>
</dbReference>
<dbReference type="SUPFAM" id="SSF56112">
    <property type="entry name" value="Protein kinase-like (PK-like)"/>
    <property type="match status" value="1"/>
</dbReference>
<dbReference type="SMART" id="SM00220">
    <property type="entry name" value="S_TKc"/>
    <property type="match status" value="1"/>
</dbReference>
<evidence type="ECO:0000313" key="10">
    <source>
        <dbReference type="Proteomes" id="UP000028837"/>
    </source>
</evidence>
<feature type="region of interest" description="Disordered" evidence="6">
    <location>
        <begin position="513"/>
        <end position="535"/>
    </location>
</feature>
<keyword evidence="3" id="KW-0547">Nucleotide-binding</keyword>
<dbReference type="EMBL" id="AHZU02001703">
    <property type="protein sequence ID" value="KFG29698.1"/>
    <property type="molecule type" value="Genomic_DNA"/>
</dbReference>
<sequence>MATRSFLFVFLALSSLGGLCSEYATQRPLEPYRGETERPLPERLGQKMYISVVQHKTLSFSRSSGGPFRRQNPQTWPNFVQLTSTSGVPHRRRERVADADEPTTRTGNRRDRALPLRSWLRHAIRRLGVGANNRRQGVQHKEVLPSTEVASIVTLLQQLQQEIGRCRLQQRTNAHLEDTVTRLFFRRGSTRELLSDGGRHTRNIRYDGEILASGPWSLVLRVMDVDENQEYALKVARLRASLSGAAGYRQLLRQGLLHHRFTPPVSPHHALWCLQLMVAIDLLKLPRIPRFVREPSSRLTIANRFLLLPLAYTDLLAVLRALFARQDVSESPGGFLARLHMTAQVVKALASYHSQGFVHGDLKPQKFLVMANGSLVLGGFTEVRTPGALRSGDVFTESYLPPEHLDRNSVYSFESDTWQLGLTIYQIWCLLLPFGLMTPFVAEGPERRVFEEVVQHPGVQPSFNDPDCFSNVPEYIEMMVHHMLQFHPEDRPRPADILISDNFQRLQDHIQRLERSQEEEESVHGSPAGTLSRNP</sequence>
<reference evidence="9 10" key="1">
    <citation type="submission" date="2014-02" db="EMBL/GenBank/DDBJ databases">
        <authorList>
            <person name="Sibley D."/>
            <person name="Venepally P."/>
            <person name="Karamycheva S."/>
            <person name="Hadjithomas M."/>
            <person name="Khan A."/>
            <person name="Brunk B."/>
            <person name="Roos D."/>
            <person name="Caler E."/>
            <person name="Lorenzi H."/>
        </authorList>
    </citation>
    <scope>NUCLEOTIDE SEQUENCE [LARGE SCALE GENOMIC DNA]</scope>
    <source>
        <strain evidence="9 10">GAB2-2007-GAL-DOM2</strain>
    </source>
</reference>
<dbReference type="EC" id="2.7.11.1" evidence="1"/>
<evidence type="ECO:0000259" key="8">
    <source>
        <dbReference type="PROSITE" id="PS50011"/>
    </source>
</evidence>
<feature type="domain" description="Protein kinase" evidence="8">
    <location>
        <begin position="205"/>
        <end position="503"/>
    </location>
</feature>
<evidence type="ECO:0000256" key="5">
    <source>
        <dbReference type="ARBA" id="ARBA00022840"/>
    </source>
</evidence>
<dbReference type="InterPro" id="IPR050660">
    <property type="entry name" value="NEK_Ser/Thr_kinase"/>
</dbReference>
<evidence type="ECO:0000313" key="9">
    <source>
        <dbReference type="EMBL" id="KFG29698.1"/>
    </source>
</evidence>
<dbReference type="GO" id="GO:0004674">
    <property type="term" value="F:protein serine/threonine kinase activity"/>
    <property type="evidence" value="ECO:0007669"/>
    <property type="project" value="UniProtKB-EC"/>
</dbReference>
<dbReference type="PANTHER" id="PTHR43671:SF13">
    <property type="entry name" value="SERINE_THREONINE-PROTEIN KINASE NEK2"/>
    <property type="match status" value="1"/>
</dbReference>
<protein>
    <recommendedName>
        <fullName evidence="1">non-specific serine/threonine protein kinase</fullName>
        <ecNumber evidence="1">2.7.11.1</ecNumber>
    </recommendedName>
</protein>
<evidence type="ECO:0000256" key="3">
    <source>
        <dbReference type="ARBA" id="ARBA00022741"/>
    </source>
</evidence>
<dbReference type="AlphaFoldDB" id="A0A086JC30"/>
<dbReference type="InterPro" id="IPR011009">
    <property type="entry name" value="Kinase-like_dom_sf"/>
</dbReference>
<dbReference type="Gene3D" id="3.30.200.20">
    <property type="entry name" value="Phosphorylase Kinase, domain 1"/>
    <property type="match status" value="1"/>
</dbReference>
<dbReference type="InterPro" id="IPR027916">
    <property type="entry name" value="Kinase-like_dom_ROP"/>
</dbReference>
<proteinExistence type="predicted"/>
<evidence type="ECO:0000256" key="6">
    <source>
        <dbReference type="SAM" id="MobiDB-lite"/>
    </source>
</evidence>
<keyword evidence="5" id="KW-0067">ATP-binding</keyword>
<dbReference type="VEuPathDB" id="ToxoDB:TGDOM2_252360"/>
<evidence type="ECO:0000256" key="1">
    <source>
        <dbReference type="ARBA" id="ARBA00012513"/>
    </source>
</evidence>
<evidence type="ECO:0000256" key="2">
    <source>
        <dbReference type="ARBA" id="ARBA00022679"/>
    </source>
</evidence>
<dbReference type="PANTHER" id="PTHR43671">
    <property type="entry name" value="SERINE/THREONINE-PROTEIN KINASE NEK"/>
    <property type="match status" value="1"/>
</dbReference>
<name>A0A086JC30_TOXGO</name>
<feature type="signal peptide" evidence="7">
    <location>
        <begin position="1"/>
        <end position="21"/>
    </location>
</feature>
<dbReference type="PROSITE" id="PS50011">
    <property type="entry name" value="PROTEIN_KINASE_DOM"/>
    <property type="match status" value="1"/>
</dbReference>
<accession>A0A086JC30</accession>
<dbReference type="InterPro" id="IPR000719">
    <property type="entry name" value="Prot_kinase_dom"/>
</dbReference>
<dbReference type="OrthoDB" id="330470at2759"/>
<evidence type="ECO:0000256" key="7">
    <source>
        <dbReference type="SAM" id="SignalP"/>
    </source>
</evidence>